<dbReference type="PANTHER" id="PTHR28152:SF1">
    <property type="entry name" value="HYDROXYACYL-THIOESTER DEHYDRATASE TYPE 2, MITOCHONDRIAL"/>
    <property type="match status" value="1"/>
</dbReference>
<dbReference type="SUPFAM" id="SSF54637">
    <property type="entry name" value="Thioesterase/thiol ester dehydrase-isomerase"/>
    <property type="match status" value="2"/>
</dbReference>
<evidence type="ECO:0000259" key="1">
    <source>
        <dbReference type="Pfam" id="PF13452"/>
    </source>
</evidence>
<gene>
    <name evidence="2" type="ORF">NBZ79_16605</name>
</gene>
<sequence>MNNIKDWVGNQITHSEPIYQHQLDGVAALLNEKVPAPGIVKPGGHWMYFLPTDGQNTLGPDGHATKGGFLPPIELPRRMWAGSRLIFHAPLQVGERAEKVSTVKSVTPKEGRTGKLVFVTVEHEVRNEKGLCIVEEHDIVFRDAPTEDGGTKQPQLAPTDGDWDTVINPDPVLLFRYSAVTFNSHRIHYDREYCIAEEGYPGLVVHGPLLGTLLMRLAEEKMQRPLKSFSFRNFNPIFDIASFTLSGKAEAEDKCTVWVAGPDGALAVSATAEF</sequence>
<dbReference type="InterPro" id="IPR039569">
    <property type="entry name" value="FAS1-like_DH_region"/>
</dbReference>
<dbReference type="Pfam" id="PF13452">
    <property type="entry name" value="FAS1_DH_region"/>
    <property type="match status" value="1"/>
</dbReference>
<dbReference type="Gene3D" id="3.10.129.10">
    <property type="entry name" value="Hotdog Thioesterase"/>
    <property type="match status" value="2"/>
</dbReference>
<reference evidence="2" key="1">
    <citation type="submission" date="2022-06" db="EMBL/GenBank/DDBJ databases">
        <title>Sneathiella actinostolidae sp. nov., isolated from a sea anemonein the Western Pacific Ocean.</title>
        <authorList>
            <person name="Wei M.J."/>
        </authorList>
    </citation>
    <scope>NUCLEOTIDE SEQUENCE</scope>
    <source>
        <strain evidence="2">PHK-P5</strain>
    </source>
</reference>
<dbReference type="EMBL" id="CP098747">
    <property type="protein sequence ID" value="USG60781.1"/>
    <property type="molecule type" value="Genomic_DNA"/>
</dbReference>
<dbReference type="PANTHER" id="PTHR28152">
    <property type="entry name" value="HYDROXYACYL-THIOESTER DEHYDRATASE TYPE 2, MITOCHONDRIAL"/>
    <property type="match status" value="1"/>
</dbReference>
<protein>
    <submittedName>
        <fullName evidence="2">MaoC family dehydratase N-terminal domain-containing protein</fullName>
    </submittedName>
</protein>
<accession>A0ABY4W1P7</accession>
<dbReference type="InterPro" id="IPR029069">
    <property type="entry name" value="HotDog_dom_sf"/>
</dbReference>
<dbReference type="Proteomes" id="UP001056291">
    <property type="component" value="Chromosome"/>
</dbReference>
<evidence type="ECO:0000313" key="3">
    <source>
        <dbReference type="Proteomes" id="UP001056291"/>
    </source>
</evidence>
<keyword evidence="3" id="KW-1185">Reference proteome</keyword>
<name>A0ABY4W1P7_9PROT</name>
<dbReference type="RefSeq" id="WP_251933661.1">
    <property type="nucleotide sequence ID" value="NZ_CP098747.1"/>
</dbReference>
<proteinExistence type="predicted"/>
<dbReference type="InterPro" id="IPR052741">
    <property type="entry name" value="Mitochondrial_HTD2"/>
</dbReference>
<feature type="domain" description="FAS1-like dehydratase" evidence="1">
    <location>
        <begin position="69"/>
        <end position="135"/>
    </location>
</feature>
<evidence type="ECO:0000313" key="2">
    <source>
        <dbReference type="EMBL" id="USG60781.1"/>
    </source>
</evidence>
<organism evidence="2 3">
    <name type="scientific">Sneathiella marina</name>
    <dbReference type="NCBI Taxonomy" id="2950108"/>
    <lineage>
        <taxon>Bacteria</taxon>
        <taxon>Pseudomonadati</taxon>
        <taxon>Pseudomonadota</taxon>
        <taxon>Alphaproteobacteria</taxon>
        <taxon>Sneathiellales</taxon>
        <taxon>Sneathiellaceae</taxon>
        <taxon>Sneathiella</taxon>
    </lineage>
</organism>